<dbReference type="Proteomes" id="UP000286947">
    <property type="component" value="Unassembled WGS sequence"/>
</dbReference>
<proteinExistence type="predicted"/>
<comment type="caution">
    <text evidence="2">The sequence shown here is derived from an EMBL/GenBank/DDBJ whole genome shotgun (WGS) entry which is preliminary data.</text>
</comment>
<dbReference type="Gene3D" id="3.40.50.300">
    <property type="entry name" value="P-loop containing nucleotide triphosphate hydrolases"/>
    <property type="match status" value="1"/>
</dbReference>
<dbReference type="Pfam" id="PF03205">
    <property type="entry name" value="MobB"/>
    <property type="match status" value="1"/>
</dbReference>
<evidence type="ECO:0000259" key="1">
    <source>
        <dbReference type="Pfam" id="PF03205"/>
    </source>
</evidence>
<feature type="domain" description="Molybdopterin-guanine dinucleotide biosynthesis protein B (MobB)" evidence="1">
    <location>
        <begin position="4"/>
        <end position="137"/>
    </location>
</feature>
<dbReference type="AlphaFoldDB" id="A0A433SAX2"/>
<gene>
    <name evidence="2" type="primary">mobB</name>
    <name evidence="2" type="ORF">CUZ56_02480</name>
</gene>
<dbReference type="PANTHER" id="PTHR40072">
    <property type="entry name" value="MOLYBDOPTERIN-GUANINE DINUCLEOTIDE BIOSYNTHESIS ADAPTER PROTEIN-RELATED"/>
    <property type="match status" value="1"/>
</dbReference>
<dbReference type="InterPro" id="IPR027417">
    <property type="entry name" value="P-loop_NTPase"/>
</dbReference>
<keyword evidence="3" id="KW-1185">Reference proteome</keyword>
<name>A0A433SAX2_9BURK</name>
<sequence>MMHVLGICGGSGSGKTRLAQQLIAALTAQGQTVSVIKHAHHDVDVDTPGKDSWVLRKAGASETVLITAQRWMLIRELEHEQPEPDIHEVLAHIQPCDWVIVEGFKHADLNKIEVWRHSVGKPALYPNDAHVKALITDDVDRLPVASRLPVFSPDDIGALVGWLDAHADLFVYERS</sequence>
<dbReference type="NCBIfam" id="TIGR00176">
    <property type="entry name" value="mobB"/>
    <property type="match status" value="1"/>
</dbReference>
<dbReference type="GO" id="GO:0006777">
    <property type="term" value="P:Mo-molybdopterin cofactor biosynthetic process"/>
    <property type="evidence" value="ECO:0007669"/>
    <property type="project" value="InterPro"/>
</dbReference>
<dbReference type="SUPFAM" id="SSF52540">
    <property type="entry name" value="P-loop containing nucleoside triphosphate hydrolases"/>
    <property type="match status" value="1"/>
</dbReference>
<protein>
    <submittedName>
        <fullName evidence="2">Molybdopterin-guanine dinucleotide biosynthesis adapter protein</fullName>
    </submittedName>
</protein>
<dbReference type="GO" id="GO:0005525">
    <property type="term" value="F:GTP binding"/>
    <property type="evidence" value="ECO:0007669"/>
    <property type="project" value="InterPro"/>
</dbReference>
<dbReference type="PANTHER" id="PTHR40072:SF1">
    <property type="entry name" value="MOLYBDOPTERIN-GUANINE DINUCLEOTIDE BIOSYNTHESIS ADAPTER PROTEIN"/>
    <property type="match status" value="1"/>
</dbReference>
<dbReference type="RefSeq" id="WP_239442456.1">
    <property type="nucleotide sequence ID" value="NZ_PQSP01000008.1"/>
</dbReference>
<dbReference type="EMBL" id="PQSP01000008">
    <property type="protein sequence ID" value="RUS65880.1"/>
    <property type="molecule type" value="Genomic_DNA"/>
</dbReference>
<accession>A0A433SAX2</accession>
<reference evidence="2 3" key="1">
    <citation type="submission" date="2018-01" db="EMBL/GenBank/DDBJ databases">
        <title>Saezia sanguinis gen. nov., sp. nov., in the order Burkholderiales isolated from human blood.</title>
        <authorList>
            <person name="Medina-Pascual M.J."/>
            <person name="Valdezate S."/>
            <person name="Monzon S."/>
            <person name="Cuesta I."/>
            <person name="Carrasco G."/>
            <person name="Villalon P."/>
            <person name="Saez-Nieto J.A."/>
        </authorList>
    </citation>
    <scope>NUCLEOTIDE SEQUENCE [LARGE SCALE GENOMIC DNA]</scope>
    <source>
        <strain evidence="2 3">CNM695-12</strain>
    </source>
</reference>
<dbReference type="InterPro" id="IPR004435">
    <property type="entry name" value="MobB_dom"/>
</dbReference>
<organism evidence="2 3">
    <name type="scientific">Saezia sanguinis</name>
    <dbReference type="NCBI Taxonomy" id="1965230"/>
    <lineage>
        <taxon>Bacteria</taxon>
        <taxon>Pseudomonadati</taxon>
        <taxon>Pseudomonadota</taxon>
        <taxon>Betaproteobacteria</taxon>
        <taxon>Burkholderiales</taxon>
        <taxon>Saeziaceae</taxon>
        <taxon>Saezia</taxon>
    </lineage>
</organism>
<dbReference type="InterPro" id="IPR052539">
    <property type="entry name" value="MGD_biosynthesis_adapter"/>
</dbReference>
<evidence type="ECO:0000313" key="2">
    <source>
        <dbReference type="EMBL" id="RUS65880.1"/>
    </source>
</evidence>
<evidence type="ECO:0000313" key="3">
    <source>
        <dbReference type="Proteomes" id="UP000286947"/>
    </source>
</evidence>
<dbReference type="CDD" id="cd03116">
    <property type="entry name" value="MobB"/>
    <property type="match status" value="1"/>
</dbReference>